<dbReference type="NCBIfam" id="TIGR00080">
    <property type="entry name" value="pimt"/>
    <property type="match status" value="1"/>
</dbReference>
<dbReference type="Gene3D" id="3.40.50.150">
    <property type="entry name" value="Vaccinia Virus protein VP39"/>
    <property type="match status" value="1"/>
</dbReference>
<evidence type="ECO:0000256" key="1">
    <source>
        <dbReference type="ARBA" id="ARBA00004496"/>
    </source>
</evidence>
<dbReference type="InterPro" id="IPR000682">
    <property type="entry name" value="PCMT"/>
</dbReference>
<dbReference type="GO" id="GO:0005737">
    <property type="term" value="C:cytoplasm"/>
    <property type="evidence" value="ECO:0007669"/>
    <property type="project" value="UniProtKB-SubCell"/>
</dbReference>
<comment type="similarity">
    <text evidence="2 7">Belongs to the methyltransferase superfamily. L-isoaspartyl/D-aspartyl protein methyltransferase family.</text>
</comment>
<accession>A0A1G5SGZ2</accession>
<dbReference type="STRING" id="51642.NSMM_560012"/>
<dbReference type="AlphaFoldDB" id="A0A1G5SGZ2"/>
<keyword evidence="6 7" id="KW-0949">S-adenosyl-L-methionine</keyword>
<evidence type="ECO:0000256" key="3">
    <source>
        <dbReference type="ARBA" id="ARBA00022490"/>
    </source>
</evidence>
<keyword evidence="3 7" id="KW-0963">Cytoplasm</keyword>
<dbReference type="CDD" id="cd02440">
    <property type="entry name" value="AdoMet_MTases"/>
    <property type="match status" value="1"/>
</dbReference>
<protein>
    <recommendedName>
        <fullName evidence="7">Protein-L-isoaspartate O-methyltransferase</fullName>
        <ecNumber evidence="7">2.1.1.77</ecNumber>
    </recommendedName>
    <alternativeName>
        <fullName evidence="7">L-isoaspartyl protein carboxyl methyltransferase</fullName>
    </alternativeName>
    <alternativeName>
        <fullName evidence="7">Protein L-isoaspartyl methyltransferase</fullName>
    </alternativeName>
    <alternativeName>
        <fullName evidence="7">Protein-beta-aspartate methyltransferase</fullName>
        <shortName evidence="7">PIMT</shortName>
    </alternativeName>
</protein>
<keyword evidence="5 7" id="KW-0808">Transferase</keyword>
<organism evidence="8 9">
    <name type="scientific">Nitrosomonas mobilis</name>
    <dbReference type="NCBI Taxonomy" id="51642"/>
    <lineage>
        <taxon>Bacteria</taxon>
        <taxon>Pseudomonadati</taxon>
        <taxon>Pseudomonadota</taxon>
        <taxon>Betaproteobacteria</taxon>
        <taxon>Nitrosomonadales</taxon>
        <taxon>Nitrosomonadaceae</taxon>
        <taxon>Nitrosomonas</taxon>
    </lineage>
</organism>
<keyword evidence="9" id="KW-1185">Reference proteome</keyword>
<dbReference type="EMBL" id="FMWO01000065">
    <property type="protein sequence ID" value="SCZ86473.1"/>
    <property type="molecule type" value="Genomic_DNA"/>
</dbReference>
<dbReference type="GO" id="GO:0004719">
    <property type="term" value="F:protein-L-isoaspartate (D-aspartate) O-methyltransferase activity"/>
    <property type="evidence" value="ECO:0007669"/>
    <property type="project" value="UniProtKB-UniRule"/>
</dbReference>
<dbReference type="Pfam" id="PF01135">
    <property type="entry name" value="PCMT"/>
    <property type="match status" value="1"/>
</dbReference>
<name>A0A1G5SGZ2_9PROT</name>
<feature type="active site" evidence="7">
    <location>
        <position position="60"/>
    </location>
</feature>
<comment type="function">
    <text evidence="7">Catalyzes the methyl esterification of L-isoaspartyl residues in peptides and proteins that result from spontaneous decomposition of normal L-aspartyl and L-asparaginyl residues. It plays a role in the repair and/or degradation of damaged proteins.</text>
</comment>
<dbReference type="PANTHER" id="PTHR11579">
    <property type="entry name" value="PROTEIN-L-ISOASPARTATE O-METHYLTRANSFERASE"/>
    <property type="match status" value="1"/>
</dbReference>
<gene>
    <name evidence="7 8" type="primary">pcm</name>
    <name evidence="8" type="ORF">NSMM_560012</name>
</gene>
<dbReference type="NCBIfam" id="NF001453">
    <property type="entry name" value="PRK00312.1"/>
    <property type="match status" value="1"/>
</dbReference>
<evidence type="ECO:0000256" key="5">
    <source>
        <dbReference type="ARBA" id="ARBA00022679"/>
    </source>
</evidence>
<comment type="catalytic activity">
    <reaction evidence="7">
        <text>[protein]-L-isoaspartate + S-adenosyl-L-methionine = [protein]-L-isoaspartate alpha-methyl ester + S-adenosyl-L-homocysteine</text>
        <dbReference type="Rhea" id="RHEA:12705"/>
        <dbReference type="Rhea" id="RHEA-COMP:12143"/>
        <dbReference type="Rhea" id="RHEA-COMP:12144"/>
        <dbReference type="ChEBI" id="CHEBI:57856"/>
        <dbReference type="ChEBI" id="CHEBI:59789"/>
        <dbReference type="ChEBI" id="CHEBI:90596"/>
        <dbReference type="ChEBI" id="CHEBI:90598"/>
        <dbReference type="EC" id="2.1.1.77"/>
    </reaction>
</comment>
<comment type="subcellular location">
    <subcellularLocation>
        <location evidence="1 7">Cytoplasm</location>
    </subcellularLocation>
</comment>
<dbReference type="GO" id="GO:0032259">
    <property type="term" value="P:methylation"/>
    <property type="evidence" value="ECO:0007669"/>
    <property type="project" value="UniProtKB-KW"/>
</dbReference>
<dbReference type="EC" id="2.1.1.77" evidence="7"/>
<sequence length="213" mass="23973">MTSQRTRIRMIERLREQGIIDEFVLNAMNIVPRHLFVEAALASRAYEDVSLPINFGQTISSPWTVARMTALLREKAKHPLEKVLEIGTGCGYQTAILSRIAREVYSIERIGPLLTRTRIRLLKMGVRNVFLRHADGMLGLPEAGPYNGIILTAFIREIPEALLGQLSIGGRVVFPRGDRKQHLCLIEHTTEGFVESVLDEVMFVPMLPGTVNR</sequence>
<dbReference type="PANTHER" id="PTHR11579:SF0">
    <property type="entry name" value="PROTEIN-L-ISOASPARTATE(D-ASPARTATE) O-METHYLTRANSFERASE"/>
    <property type="match status" value="1"/>
</dbReference>
<dbReference type="Proteomes" id="UP000198729">
    <property type="component" value="Unassembled WGS sequence"/>
</dbReference>
<keyword evidence="4 7" id="KW-0489">Methyltransferase</keyword>
<evidence type="ECO:0000256" key="4">
    <source>
        <dbReference type="ARBA" id="ARBA00022603"/>
    </source>
</evidence>
<evidence type="ECO:0000313" key="8">
    <source>
        <dbReference type="EMBL" id="SCZ86473.1"/>
    </source>
</evidence>
<evidence type="ECO:0000313" key="9">
    <source>
        <dbReference type="Proteomes" id="UP000198729"/>
    </source>
</evidence>
<dbReference type="SUPFAM" id="SSF53335">
    <property type="entry name" value="S-adenosyl-L-methionine-dependent methyltransferases"/>
    <property type="match status" value="1"/>
</dbReference>
<dbReference type="InterPro" id="IPR029063">
    <property type="entry name" value="SAM-dependent_MTases_sf"/>
</dbReference>
<dbReference type="GO" id="GO:0030091">
    <property type="term" value="P:protein repair"/>
    <property type="evidence" value="ECO:0007669"/>
    <property type="project" value="UniProtKB-UniRule"/>
</dbReference>
<proteinExistence type="inferred from homology"/>
<dbReference type="PROSITE" id="PS01279">
    <property type="entry name" value="PCMT"/>
    <property type="match status" value="1"/>
</dbReference>
<evidence type="ECO:0000256" key="7">
    <source>
        <dbReference type="HAMAP-Rule" id="MF_00090"/>
    </source>
</evidence>
<evidence type="ECO:0000256" key="6">
    <source>
        <dbReference type="ARBA" id="ARBA00022691"/>
    </source>
</evidence>
<reference evidence="8 9" key="1">
    <citation type="submission" date="2016-10" db="EMBL/GenBank/DDBJ databases">
        <authorList>
            <person name="de Groot N.N."/>
        </authorList>
    </citation>
    <scope>NUCLEOTIDE SEQUENCE [LARGE SCALE GENOMIC DNA]</scope>
    <source>
        <strain evidence="8">1</strain>
    </source>
</reference>
<evidence type="ECO:0000256" key="2">
    <source>
        <dbReference type="ARBA" id="ARBA00005369"/>
    </source>
</evidence>
<dbReference type="HAMAP" id="MF_00090">
    <property type="entry name" value="PIMT"/>
    <property type="match status" value="1"/>
</dbReference>
<dbReference type="FunFam" id="3.40.50.150:FF:000010">
    <property type="entry name" value="Protein-L-isoaspartate O-methyltransferase"/>
    <property type="match status" value="1"/>
</dbReference>